<dbReference type="AlphaFoldDB" id="A0ABD6CBZ0"/>
<dbReference type="EMBL" id="JBHUDJ010000003">
    <property type="protein sequence ID" value="MFD1586943.1"/>
    <property type="molecule type" value="Genomic_DNA"/>
</dbReference>
<evidence type="ECO:0000313" key="2">
    <source>
        <dbReference type="Proteomes" id="UP001597119"/>
    </source>
</evidence>
<name>A0ABD6CBZ0_9EURY</name>
<proteinExistence type="predicted"/>
<evidence type="ECO:0000313" key="1">
    <source>
        <dbReference type="EMBL" id="MFD1586943.1"/>
    </source>
</evidence>
<organism evidence="1 2">
    <name type="scientific">Halorientalis brevis</name>
    <dbReference type="NCBI Taxonomy" id="1126241"/>
    <lineage>
        <taxon>Archaea</taxon>
        <taxon>Methanobacteriati</taxon>
        <taxon>Methanobacteriota</taxon>
        <taxon>Stenosarchaea group</taxon>
        <taxon>Halobacteria</taxon>
        <taxon>Halobacteriales</taxon>
        <taxon>Haloarculaceae</taxon>
        <taxon>Halorientalis</taxon>
    </lineage>
</organism>
<dbReference type="InterPro" id="IPR055707">
    <property type="entry name" value="DUF7283"/>
</dbReference>
<sequence length="156" mass="16635">MFDAPADTWYLWLGVATTSVLALGVAVALPSTPPPDATAAANTIDAVATSPHEATGEHALDARQFKLGPHRVALRNDAGTAHADVAYGPVTPVREGSPLASVLTGTPPERTFTNQSGFRKAARRARNQSQRWERVERSLLVRRVTWGDVDVTLVGA</sequence>
<protein>
    <submittedName>
        <fullName evidence="1">Uncharacterized protein</fullName>
    </submittedName>
</protein>
<keyword evidence="2" id="KW-1185">Reference proteome</keyword>
<dbReference type="Proteomes" id="UP001597119">
    <property type="component" value="Unassembled WGS sequence"/>
</dbReference>
<reference evidence="1 2" key="1">
    <citation type="journal article" date="2019" name="Int. J. Syst. Evol. Microbiol.">
        <title>The Global Catalogue of Microorganisms (GCM) 10K type strain sequencing project: providing services to taxonomists for standard genome sequencing and annotation.</title>
        <authorList>
            <consortium name="The Broad Institute Genomics Platform"/>
            <consortium name="The Broad Institute Genome Sequencing Center for Infectious Disease"/>
            <person name="Wu L."/>
            <person name="Ma J."/>
        </authorList>
    </citation>
    <scope>NUCLEOTIDE SEQUENCE [LARGE SCALE GENOMIC DNA]</scope>
    <source>
        <strain evidence="1 2">CGMCC 1.12125</strain>
    </source>
</reference>
<dbReference type="RefSeq" id="WP_247375705.1">
    <property type="nucleotide sequence ID" value="NZ_JALLGV010000001.1"/>
</dbReference>
<accession>A0ABD6CBZ0</accession>
<gene>
    <name evidence="1" type="ORF">ACFR9U_08105</name>
</gene>
<comment type="caution">
    <text evidence="1">The sequence shown here is derived from an EMBL/GenBank/DDBJ whole genome shotgun (WGS) entry which is preliminary data.</text>
</comment>
<dbReference type="Pfam" id="PF23954">
    <property type="entry name" value="DUF7283"/>
    <property type="match status" value="1"/>
</dbReference>